<dbReference type="PANTHER" id="PTHR12714">
    <property type="entry name" value="PROTEIN-S ISOPRENYLCYSTEINE O-METHYLTRANSFERASE"/>
    <property type="match status" value="1"/>
</dbReference>
<dbReference type="GO" id="GO:0016020">
    <property type="term" value="C:membrane"/>
    <property type="evidence" value="ECO:0007669"/>
    <property type="project" value="UniProtKB-SubCell"/>
</dbReference>
<dbReference type="InterPro" id="IPR007269">
    <property type="entry name" value="ICMT_MeTrfase"/>
</dbReference>
<name>B2JVU1_PARP8</name>
<evidence type="ECO:0000313" key="7">
    <source>
        <dbReference type="Proteomes" id="UP000001192"/>
    </source>
</evidence>
<feature type="transmembrane region" description="Helical" evidence="5">
    <location>
        <begin position="40"/>
        <end position="64"/>
    </location>
</feature>
<dbReference type="PANTHER" id="PTHR12714:SF9">
    <property type="entry name" value="PROTEIN-S-ISOPRENYLCYSTEINE O-METHYLTRANSFERASE"/>
    <property type="match status" value="1"/>
</dbReference>
<dbReference type="Proteomes" id="UP000001192">
    <property type="component" value="Plasmid pBPHY01"/>
</dbReference>
<keyword evidence="3 5" id="KW-1133">Transmembrane helix</keyword>
<organism evidence="6 7">
    <name type="scientific">Paraburkholderia phymatum (strain DSM 17167 / CIP 108236 / LMG 21445 / STM815)</name>
    <name type="common">Burkholderia phymatum</name>
    <dbReference type="NCBI Taxonomy" id="391038"/>
    <lineage>
        <taxon>Bacteria</taxon>
        <taxon>Pseudomonadati</taxon>
        <taxon>Pseudomonadota</taxon>
        <taxon>Betaproteobacteria</taxon>
        <taxon>Burkholderiales</taxon>
        <taxon>Burkholderiaceae</taxon>
        <taxon>Paraburkholderia</taxon>
    </lineage>
</organism>
<geneLocation type="plasmid" evidence="6 7">
    <name>pBPHY01</name>
</geneLocation>
<reference evidence="7" key="1">
    <citation type="journal article" date="2014" name="Stand. Genomic Sci.">
        <title>Complete genome sequence of Burkholderia phymatum STM815(T), a broad host range and efficient nitrogen-fixing symbiont of Mimosa species.</title>
        <authorList>
            <person name="Moulin L."/>
            <person name="Klonowska A."/>
            <person name="Caroline B."/>
            <person name="Booth K."/>
            <person name="Vriezen J.A."/>
            <person name="Melkonian R."/>
            <person name="James E.K."/>
            <person name="Young J.P."/>
            <person name="Bena G."/>
            <person name="Hauser L."/>
            <person name="Land M."/>
            <person name="Kyrpides N."/>
            <person name="Bruce D."/>
            <person name="Chain P."/>
            <person name="Copeland A."/>
            <person name="Pitluck S."/>
            <person name="Woyke T."/>
            <person name="Lizotte-Waniewski M."/>
            <person name="Bristow J."/>
            <person name="Riley M."/>
        </authorList>
    </citation>
    <scope>NUCLEOTIDE SEQUENCE [LARGE SCALE GENOMIC DNA]</scope>
    <source>
        <strain evidence="7">DSM 17167 / CIP 108236 / LMG 21445 / STM815</strain>
        <plasmid evidence="7">Plasmid pBPHY01</plasmid>
    </source>
</reference>
<evidence type="ECO:0000256" key="3">
    <source>
        <dbReference type="ARBA" id="ARBA00022989"/>
    </source>
</evidence>
<dbReference type="Gene3D" id="1.20.120.1630">
    <property type="match status" value="1"/>
</dbReference>
<accession>B2JVU1</accession>
<evidence type="ECO:0000256" key="1">
    <source>
        <dbReference type="ARBA" id="ARBA00004141"/>
    </source>
</evidence>
<evidence type="ECO:0000313" key="6">
    <source>
        <dbReference type="EMBL" id="ACC75068.1"/>
    </source>
</evidence>
<feature type="transmembrane region" description="Helical" evidence="5">
    <location>
        <begin position="101"/>
        <end position="124"/>
    </location>
</feature>
<feature type="transmembrane region" description="Helical" evidence="5">
    <location>
        <begin position="145"/>
        <end position="176"/>
    </location>
</feature>
<keyword evidence="6" id="KW-0614">Plasmid</keyword>
<keyword evidence="2 5" id="KW-0812">Transmembrane</keyword>
<keyword evidence="7" id="KW-1185">Reference proteome</keyword>
<dbReference type="AlphaFoldDB" id="B2JVU1"/>
<evidence type="ECO:0000256" key="2">
    <source>
        <dbReference type="ARBA" id="ARBA00022692"/>
    </source>
</evidence>
<keyword evidence="4 5" id="KW-0472">Membrane</keyword>
<evidence type="ECO:0000256" key="4">
    <source>
        <dbReference type="ARBA" id="ARBA00023136"/>
    </source>
</evidence>
<dbReference type="KEGG" id="bph:Bphy_6006"/>
<protein>
    <recommendedName>
        <fullName evidence="8">Isoprenylcysteine carboxyl methyltransferase</fullName>
    </recommendedName>
</protein>
<evidence type="ECO:0008006" key="8">
    <source>
        <dbReference type="Google" id="ProtNLM"/>
    </source>
</evidence>
<dbReference type="Pfam" id="PF04140">
    <property type="entry name" value="ICMT"/>
    <property type="match status" value="1"/>
</dbReference>
<dbReference type="OrthoDB" id="9789029at2"/>
<dbReference type="RefSeq" id="WP_012405228.1">
    <property type="nucleotide sequence ID" value="NC_010625.1"/>
</dbReference>
<feature type="transmembrane region" description="Helical" evidence="5">
    <location>
        <begin position="6"/>
        <end position="28"/>
    </location>
</feature>
<sequence>MHDTSAAYGLWLLAAVNSAFFIFFAFTFYKPKTKRDWRSLGAFSAFIVALFSEMYGFPLTIYLLSGWLQSHYPQVNWFSHDAGHLLEMMFGWKVNPHFGPFHLLSFVFIGGGFWIIASGWQVLYRAQRRHTLATTGVYAYVRHPQYVGFMLIMFGFLLQWPTLLTLAMFPVLVYMYTRLAHSEERDSLAEFGLAYRRYMDEVPAFIPKLGAHHGGSTHDSAS</sequence>
<evidence type="ECO:0000256" key="5">
    <source>
        <dbReference type="SAM" id="Phobius"/>
    </source>
</evidence>
<proteinExistence type="predicted"/>
<dbReference type="EMBL" id="CP001045">
    <property type="protein sequence ID" value="ACC75068.1"/>
    <property type="molecule type" value="Genomic_DNA"/>
</dbReference>
<comment type="subcellular location">
    <subcellularLocation>
        <location evidence="1">Membrane</location>
        <topology evidence="1">Multi-pass membrane protein</topology>
    </subcellularLocation>
</comment>
<dbReference type="GO" id="GO:0004671">
    <property type="term" value="F:protein C-terminal S-isoprenylcysteine carboxyl O-methyltransferase activity"/>
    <property type="evidence" value="ECO:0007669"/>
    <property type="project" value="InterPro"/>
</dbReference>
<dbReference type="HOGENOM" id="CLU_085372_0_0_4"/>
<gene>
    <name evidence="6" type="ordered locus">Bphy_6006</name>
</gene>